<dbReference type="RefSeq" id="WP_275595590.1">
    <property type="nucleotide sequence ID" value="NZ_CP102381.1"/>
</dbReference>
<dbReference type="PROSITE" id="PS51257">
    <property type="entry name" value="PROKAR_LIPOPROTEIN"/>
    <property type="match status" value="1"/>
</dbReference>
<proteinExistence type="predicted"/>
<evidence type="ECO:0008006" key="4">
    <source>
        <dbReference type="Google" id="ProtNLM"/>
    </source>
</evidence>
<feature type="signal peptide" evidence="1">
    <location>
        <begin position="1"/>
        <end position="22"/>
    </location>
</feature>
<sequence length="83" mass="9302">MKFGIWLFSFIVGLLLSGCGNTQPIEMVKDTATKVGKSVGLVTTTYMKTPDYYSTKQLEKKYEFGSMYDVSHIDCAKASNRCQ</sequence>
<accession>A0ABY8CEW5</accession>
<protein>
    <recommendedName>
        <fullName evidence="4">Lipoprotein</fullName>
    </recommendedName>
</protein>
<evidence type="ECO:0000313" key="3">
    <source>
        <dbReference type="Proteomes" id="UP001222275"/>
    </source>
</evidence>
<dbReference type="Proteomes" id="UP001222275">
    <property type="component" value="Chromosome"/>
</dbReference>
<gene>
    <name evidence="2" type="ORF">NR989_03530</name>
</gene>
<reference evidence="2 3" key="1">
    <citation type="submission" date="2022-06" db="EMBL/GenBank/DDBJ databases">
        <title>Thiomicrohabdus sp. nov, an obligately chemolithoautotrophic, sulfur-oxidizing bacterium isolated from beach of Guanyin Mountain. Amoy.</title>
        <authorList>
            <person name="Zhu H."/>
        </authorList>
    </citation>
    <scope>NUCLEOTIDE SEQUENCE [LARGE SCALE GENOMIC DNA]</scope>
    <source>
        <strain evidence="2 3">XGS-01</strain>
    </source>
</reference>
<evidence type="ECO:0000256" key="1">
    <source>
        <dbReference type="SAM" id="SignalP"/>
    </source>
</evidence>
<keyword evidence="1" id="KW-0732">Signal</keyword>
<evidence type="ECO:0000313" key="2">
    <source>
        <dbReference type="EMBL" id="WEJ63337.1"/>
    </source>
</evidence>
<name>A0ABY8CEW5_9GAMM</name>
<dbReference type="EMBL" id="CP102381">
    <property type="protein sequence ID" value="WEJ63337.1"/>
    <property type="molecule type" value="Genomic_DNA"/>
</dbReference>
<organism evidence="2 3">
    <name type="scientific">Thiomicrorhabdus lithotrophica</name>
    <dbReference type="NCBI Taxonomy" id="2949997"/>
    <lineage>
        <taxon>Bacteria</taxon>
        <taxon>Pseudomonadati</taxon>
        <taxon>Pseudomonadota</taxon>
        <taxon>Gammaproteobacteria</taxon>
        <taxon>Thiotrichales</taxon>
        <taxon>Piscirickettsiaceae</taxon>
        <taxon>Thiomicrorhabdus</taxon>
    </lineage>
</organism>
<keyword evidence="3" id="KW-1185">Reference proteome</keyword>
<feature type="chain" id="PRO_5046290104" description="Lipoprotein" evidence="1">
    <location>
        <begin position="23"/>
        <end position="83"/>
    </location>
</feature>